<accession>X1T2X1</accession>
<reference evidence="3" key="1">
    <citation type="journal article" date="2014" name="Front. Microbiol.">
        <title>High frequency of phylogenetically diverse reductive dehalogenase-homologous genes in deep subseafloor sedimentary metagenomes.</title>
        <authorList>
            <person name="Kawai M."/>
            <person name="Futagami T."/>
            <person name="Toyoda A."/>
            <person name="Takaki Y."/>
            <person name="Nishi S."/>
            <person name="Hori S."/>
            <person name="Arai W."/>
            <person name="Tsubouchi T."/>
            <person name="Morono Y."/>
            <person name="Uchiyama I."/>
            <person name="Ito T."/>
            <person name="Fujiyama A."/>
            <person name="Inagaki F."/>
            <person name="Takami H."/>
        </authorList>
    </citation>
    <scope>NUCLEOTIDE SEQUENCE</scope>
    <source>
        <strain evidence="3">Expedition CK06-06</strain>
    </source>
</reference>
<dbReference type="AlphaFoldDB" id="X1T2X1"/>
<sequence>MKTKGIKLTDASKRDLFRGYYKELKWSITEIAELLHIDPATVRYYLEKYQIPRRSISEGLNLAYAIGRKRIRPITGPANPSWKGGRTFADGYIYVRAPGHPRARNGYVAEHILIWEQTHNQPLPPGWVIHHLNGIGIDNRPENIVGLPDRKHKRVLTVKAQRIKELEFKLAKVEREMKSLREAMLAGQLIFNLDGHDDL</sequence>
<evidence type="ECO:0000313" key="3">
    <source>
        <dbReference type="EMBL" id="GAI99538.1"/>
    </source>
</evidence>
<feature type="coiled-coil region" evidence="1">
    <location>
        <begin position="156"/>
        <end position="183"/>
    </location>
</feature>
<dbReference type="SUPFAM" id="SSF54060">
    <property type="entry name" value="His-Me finger endonucleases"/>
    <property type="match status" value="1"/>
</dbReference>
<dbReference type="InterPro" id="IPR003615">
    <property type="entry name" value="HNH_nuc"/>
</dbReference>
<name>X1T2X1_9ZZZZ</name>
<dbReference type="Gene3D" id="3.90.75.20">
    <property type="match status" value="1"/>
</dbReference>
<dbReference type="InterPro" id="IPR044925">
    <property type="entry name" value="His-Me_finger_sf"/>
</dbReference>
<dbReference type="Gene3D" id="1.10.10.60">
    <property type="entry name" value="Homeodomain-like"/>
    <property type="match status" value="1"/>
</dbReference>
<dbReference type="EMBL" id="BARW01019796">
    <property type="protein sequence ID" value="GAI99538.1"/>
    <property type="molecule type" value="Genomic_DNA"/>
</dbReference>
<evidence type="ECO:0000259" key="2">
    <source>
        <dbReference type="Pfam" id="PF13392"/>
    </source>
</evidence>
<proteinExistence type="predicted"/>
<gene>
    <name evidence="3" type="ORF">S12H4_33577</name>
</gene>
<dbReference type="Pfam" id="PF13392">
    <property type="entry name" value="HNH_3"/>
    <property type="match status" value="1"/>
</dbReference>
<organism evidence="3">
    <name type="scientific">marine sediment metagenome</name>
    <dbReference type="NCBI Taxonomy" id="412755"/>
    <lineage>
        <taxon>unclassified sequences</taxon>
        <taxon>metagenomes</taxon>
        <taxon>ecological metagenomes</taxon>
    </lineage>
</organism>
<keyword evidence="1" id="KW-0175">Coiled coil</keyword>
<comment type="caution">
    <text evidence="3">The sequence shown here is derived from an EMBL/GenBank/DDBJ whole genome shotgun (WGS) entry which is preliminary data.</text>
</comment>
<evidence type="ECO:0000256" key="1">
    <source>
        <dbReference type="SAM" id="Coils"/>
    </source>
</evidence>
<feature type="domain" description="HNH nuclease" evidence="2">
    <location>
        <begin position="111"/>
        <end position="154"/>
    </location>
</feature>
<protein>
    <recommendedName>
        <fullName evidence="2">HNH nuclease domain-containing protein</fullName>
    </recommendedName>
</protein>